<dbReference type="Pfam" id="PF08545">
    <property type="entry name" value="ACP_syn_III"/>
    <property type="match status" value="1"/>
</dbReference>
<dbReference type="InterPro" id="IPR016039">
    <property type="entry name" value="Thiolase-like"/>
</dbReference>
<evidence type="ECO:0000256" key="2">
    <source>
        <dbReference type="ARBA" id="ARBA00023315"/>
    </source>
</evidence>
<evidence type="ECO:0000256" key="1">
    <source>
        <dbReference type="ARBA" id="ARBA00022679"/>
    </source>
</evidence>
<evidence type="ECO:0000313" key="5">
    <source>
        <dbReference type="EMBL" id="AUP80986.1"/>
    </source>
</evidence>
<dbReference type="Proteomes" id="UP000235826">
    <property type="component" value="Chromosome"/>
</dbReference>
<dbReference type="PANTHER" id="PTHR34069:SF2">
    <property type="entry name" value="BETA-KETOACYL-[ACYL-CARRIER-PROTEIN] SYNTHASE III"/>
    <property type="match status" value="1"/>
</dbReference>
<proteinExistence type="predicted"/>
<dbReference type="GO" id="GO:0004315">
    <property type="term" value="F:3-oxoacyl-[acyl-carrier-protein] synthase activity"/>
    <property type="evidence" value="ECO:0007669"/>
    <property type="project" value="UniProtKB-EC"/>
</dbReference>
<dbReference type="AlphaFoldDB" id="A0A2K9PV81"/>
<accession>A0A2K9PV81</accession>
<organism evidence="5 6">
    <name type="scientific">Flavivirga eckloniae</name>
    <dbReference type="NCBI Taxonomy" id="1803846"/>
    <lineage>
        <taxon>Bacteria</taxon>
        <taxon>Pseudomonadati</taxon>
        <taxon>Bacteroidota</taxon>
        <taxon>Flavobacteriia</taxon>
        <taxon>Flavobacteriales</taxon>
        <taxon>Flavobacteriaceae</taxon>
        <taxon>Flavivirga</taxon>
    </lineage>
</organism>
<keyword evidence="6" id="KW-1185">Reference proteome</keyword>
<sequence>MIGKSIKIEGTGIYLPEAKSSEAIEKMHGIPLGWSEKYSGVKNRHHVTHETNGFMGARAAEQALQNTGLTLEAIDMLIFAGSSYDYPLPNQASIIKHELKGASFDFPAIDVDSTCLSFVTGLEMAASMLDGENYKCILLVSSEVASRGLDPSNWETATLFGDGAAAAIITHDPSGESVVVKSQQKTYTEGVYHAIIEGGGAVDYFNDDTINPKGRFFKMQGKKLLRLAKKKIPVFVKDFFKDLPIKIEDIDLIIPHQASSTGLEIFKNMYAFNESQVIDTLAENGNCIAASIPLTLHDAITKKKLKRGQTCLLIGTSAGFSIGALLFQY</sequence>
<dbReference type="EMBL" id="CP025791">
    <property type="protein sequence ID" value="AUP80986.1"/>
    <property type="molecule type" value="Genomic_DNA"/>
</dbReference>
<gene>
    <name evidence="5" type="ORF">C1H87_20630</name>
</gene>
<keyword evidence="1 5" id="KW-0808">Transferase</keyword>
<dbReference type="GO" id="GO:0044550">
    <property type="term" value="P:secondary metabolite biosynthetic process"/>
    <property type="evidence" value="ECO:0007669"/>
    <property type="project" value="TreeGrafter"/>
</dbReference>
<evidence type="ECO:0000259" key="3">
    <source>
        <dbReference type="Pfam" id="PF08541"/>
    </source>
</evidence>
<dbReference type="OrthoDB" id="9815506at2"/>
<feature type="domain" description="Beta-ketoacyl-[acyl-carrier-protein] synthase III N-terminal" evidence="4">
    <location>
        <begin position="109"/>
        <end position="185"/>
    </location>
</feature>
<feature type="domain" description="Beta-ketoacyl-[acyl-carrier-protein] synthase III C-terminal" evidence="3">
    <location>
        <begin position="245"/>
        <end position="329"/>
    </location>
</feature>
<dbReference type="PANTHER" id="PTHR34069">
    <property type="entry name" value="3-OXOACYL-[ACYL-CARRIER-PROTEIN] SYNTHASE 3"/>
    <property type="match status" value="1"/>
</dbReference>
<protein>
    <submittedName>
        <fullName evidence="5">3-oxoacyl-ACP synthase</fullName>
        <ecNumber evidence="5">2.3.1.41</ecNumber>
    </submittedName>
</protein>
<dbReference type="InterPro" id="IPR013747">
    <property type="entry name" value="ACP_syn_III_C"/>
</dbReference>
<reference evidence="5 6" key="1">
    <citation type="submission" date="2018-01" db="EMBL/GenBank/DDBJ databases">
        <title>Complete genome sequence of Flavivirga eckloniae ECD14 isolated from seaweed Ecklonia cava.</title>
        <authorList>
            <person name="Lee J.H."/>
            <person name="Baik K.S."/>
            <person name="Seong C.N."/>
        </authorList>
    </citation>
    <scope>NUCLEOTIDE SEQUENCE [LARGE SCALE GENOMIC DNA]</scope>
    <source>
        <strain evidence="5 6">ECD14</strain>
    </source>
</reference>
<dbReference type="GO" id="GO:0006633">
    <property type="term" value="P:fatty acid biosynthetic process"/>
    <property type="evidence" value="ECO:0007669"/>
    <property type="project" value="InterPro"/>
</dbReference>
<name>A0A2K9PV81_9FLAO</name>
<dbReference type="SUPFAM" id="SSF53901">
    <property type="entry name" value="Thiolase-like"/>
    <property type="match status" value="1"/>
</dbReference>
<dbReference type="EC" id="2.3.1.41" evidence="5"/>
<dbReference type="Gene3D" id="3.40.47.10">
    <property type="match status" value="2"/>
</dbReference>
<keyword evidence="2 5" id="KW-0012">Acyltransferase</keyword>
<dbReference type="InterPro" id="IPR013751">
    <property type="entry name" value="ACP_syn_III_N"/>
</dbReference>
<evidence type="ECO:0000313" key="6">
    <source>
        <dbReference type="Proteomes" id="UP000235826"/>
    </source>
</evidence>
<dbReference type="RefSeq" id="WP_102757629.1">
    <property type="nucleotide sequence ID" value="NZ_CP025791.1"/>
</dbReference>
<dbReference type="CDD" id="cd00830">
    <property type="entry name" value="KAS_III"/>
    <property type="match status" value="1"/>
</dbReference>
<dbReference type="KEGG" id="fek:C1H87_20630"/>
<evidence type="ECO:0000259" key="4">
    <source>
        <dbReference type="Pfam" id="PF08545"/>
    </source>
</evidence>
<dbReference type="Pfam" id="PF08541">
    <property type="entry name" value="ACP_syn_III_C"/>
    <property type="match status" value="1"/>
</dbReference>